<evidence type="ECO:0000313" key="3">
    <source>
        <dbReference type="Proteomes" id="UP000002668"/>
    </source>
</evidence>
<evidence type="ECO:0000256" key="1">
    <source>
        <dbReference type="SAM" id="SignalP"/>
    </source>
</evidence>
<dbReference type="VEuPathDB" id="FungiDB:LEMA_P076380.1"/>
<dbReference type="EMBL" id="FP929137">
    <property type="protein sequence ID" value="CBY00049.1"/>
    <property type="molecule type" value="Genomic_DNA"/>
</dbReference>
<reference evidence="3" key="1">
    <citation type="journal article" date="2011" name="Nat. Commun.">
        <title>Effector diversification within compartments of the Leptosphaeria maculans genome affected by Repeat-Induced Point mutations.</title>
        <authorList>
            <person name="Rouxel T."/>
            <person name="Grandaubert J."/>
            <person name="Hane J.K."/>
            <person name="Hoede C."/>
            <person name="van de Wouw A.P."/>
            <person name="Couloux A."/>
            <person name="Dominguez V."/>
            <person name="Anthouard V."/>
            <person name="Bally P."/>
            <person name="Bourras S."/>
            <person name="Cozijnsen A.J."/>
            <person name="Ciuffetti L.M."/>
            <person name="Degrave A."/>
            <person name="Dilmaghani A."/>
            <person name="Duret L."/>
            <person name="Fudal I."/>
            <person name="Goodwin S.B."/>
            <person name="Gout L."/>
            <person name="Glaser N."/>
            <person name="Linglin J."/>
            <person name="Kema G.H.J."/>
            <person name="Lapalu N."/>
            <person name="Lawrence C.B."/>
            <person name="May K."/>
            <person name="Meyer M."/>
            <person name="Ollivier B."/>
            <person name="Poulain J."/>
            <person name="Schoch C.L."/>
            <person name="Simon A."/>
            <person name="Spatafora J.W."/>
            <person name="Stachowiak A."/>
            <person name="Turgeon B.G."/>
            <person name="Tyler B.M."/>
            <person name="Vincent D."/>
            <person name="Weissenbach J."/>
            <person name="Amselem J."/>
            <person name="Quesneville H."/>
            <person name="Oliver R.P."/>
            <person name="Wincker P."/>
            <person name="Balesdent M.-H."/>
            <person name="Howlett B.J."/>
        </authorList>
    </citation>
    <scope>NUCLEOTIDE SEQUENCE [LARGE SCALE GENOMIC DNA]</scope>
    <source>
        <strain evidence="3">JN3 / isolate v23.1.3 / race Av1-4-5-6-7-8</strain>
    </source>
</reference>
<keyword evidence="3" id="KW-1185">Reference proteome</keyword>
<evidence type="ECO:0000313" key="2">
    <source>
        <dbReference type="EMBL" id="CBY00049.1"/>
    </source>
</evidence>
<dbReference type="Proteomes" id="UP000002668">
    <property type="component" value="Genome"/>
</dbReference>
<dbReference type="InParanoid" id="E5A8V4"/>
<dbReference type="AlphaFoldDB" id="E5A8V4"/>
<dbReference type="HOGENOM" id="CLU_2373171_0_0_1"/>
<feature type="chain" id="PRO_5003195090" evidence="1">
    <location>
        <begin position="17"/>
        <end position="95"/>
    </location>
</feature>
<keyword evidence="1" id="KW-0732">Signal</keyword>
<sequence length="95" mass="10681">MMNLLLIAAYFSTALAASPMWTSGDQAPFPKSDKTYKCQGNHYSYCTSWEYDQKHTFVWRGQCYNPTGENGKEHGFSRNDPLPTCTGGLIRCCSP</sequence>
<gene>
    <name evidence="2" type="ORF">LEMA_P076380.1</name>
</gene>
<proteinExistence type="predicted"/>
<protein>
    <submittedName>
        <fullName evidence="2">Predicted protein</fullName>
    </submittedName>
</protein>
<accession>E5A8V4</accession>
<organism evidence="3">
    <name type="scientific">Leptosphaeria maculans (strain JN3 / isolate v23.1.3 / race Av1-4-5-6-7-8)</name>
    <name type="common">Blackleg fungus</name>
    <name type="synonym">Phoma lingam</name>
    <dbReference type="NCBI Taxonomy" id="985895"/>
    <lineage>
        <taxon>Eukaryota</taxon>
        <taxon>Fungi</taxon>
        <taxon>Dikarya</taxon>
        <taxon>Ascomycota</taxon>
        <taxon>Pezizomycotina</taxon>
        <taxon>Dothideomycetes</taxon>
        <taxon>Pleosporomycetidae</taxon>
        <taxon>Pleosporales</taxon>
        <taxon>Pleosporineae</taxon>
        <taxon>Leptosphaeriaceae</taxon>
        <taxon>Plenodomus</taxon>
        <taxon>Plenodomus lingam/Leptosphaeria maculans species complex</taxon>
    </lineage>
</organism>
<feature type="signal peptide" evidence="1">
    <location>
        <begin position="1"/>
        <end position="16"/>
    </location>
</feature>
<name>E5A8V4_LEPMJ</name>